<dbReference type="Proteomes" id="UP000542210">
    <property type="component" value="Unassembled WGS sequence"/>
</dbReference>
<dbReference type="EMBL" id="JACHND010000001">
    <property type="protein sequence ID" value="MBB4702459.1"/>
    <property type="molecule type" value="Genomic_DNA"/>
</dbReference>
<proteinExistence type="predicted"/>
<feature type="compositionally biased region" description="Basic and acidic residues" evidence="2">
    <location>
        <begin position="932"/>
        <end position="943"/>
    </location>
</feature>
<feature type="compositionally biased region" description="Basic and acidic residues" evidence="2">
    <location>
        <begin position="114"/>
        <end position="128"/>
    </location>
</feature>
<feature type="compositionally biased region" description="Polar residues" evidence="2">
    <location>
        <begin position="303"/>
        <end position="314"/>
    </location>
</feature>
<keyword evidence="3" id="KW-0472">Membrane</keyword>
<dbReference type="RefSeq" id="WP_184882240.1">
    <property type="nucleotide sequence ID" value="NZ_BOOV01000033.1"/>
</dbReference>
<feature type="compositionally biased region" description="Basic residues" evidence="2">
    <location>
        <begin position="911"/>
        <end position="931"/>
    </location>
</feature>
<feature type="compositionally biased region" description="Low complexity" evidence="2">
    <location>
        <begin position="231"/>
        <end position="262"/>
    </location>
</feature>
<keyword evidence="3" id="KW-0812">Transmembrane</keyword>
<feature type="compositionally biased region" description="Basic and acidic residues" evidence="2">
    <location>
        <begin position="319"/>
        <end position="330"/>
    </location>
</feature>
<protein>
    <submittedName>
        <fullName evidence="4">Uncharacterized protein</fullName>
    </submittedName>
</protein>
<feature type="coiled-coil region" evidence="1">
    <location>
        <begin position="1154"/>
        <end position="1181"/>
    </location>
</feature>
<evidence type="ECO:0000256" key="3">
    <source>
        <dbReference type="SAM" id="Phobius"/>
    </source>
</evidence>
<evidence type="ECO:0000256" key="2">
    <source>
        <dbReference type="SAM" id="MobiDB-lite"/>
    </source>
</evidence>
<keyword evidence="3" id="KW-1133">Transmembrane helix</keyword>
<feature type="transmembrane region" description="Helical" evidence="3">
    <location>
        <begin position="825"/>
        <end position="845"/>
    </location>
</feature>
<sequence length="1556" mass="169277">MPAPKALAVRLAAPTAMPAEVSATVVTAASAPARRSREAPGSVPSPVVLSNAGVTAALAGRSAPPAALAFSGGPPASTAQNMVGNGAVAAAGTGVEREGKASEGAGGGQAKARPGPEADPKFASLKKDVRNKKRALAASHPPPRTEAVAAQDAALPPKGDEVAQGKTANVEKMNEARPKDFDKDAFIRAVEKAIADKAPKNLDEADKFADSGKAEEVRAEVRGGVGEGKADSAQQITTTTAAPPDTSAAVPKKVVPLAADRPPGAPGAPNPANAVPDRLPPSATDMSAGPAAVDRRMAEAQVTEPQLQRSNEPTFTKALSEKKTAERHSDTAPGRLRKHEANELRDATGQARRLGVAAMGAMSAQRVRTGGQVHTGKTGAKGRDEEKRAQVTALLQGVFDTMRKDVQGILDGLDKLVDDRFGRGEKQARDAFTAEHRRKMDEYKDRRYSGAVGKLRWVRDKFAGLPAEADKIFEEARDNYVRRMRQVISEVADVIGAELNRAKRRIARGRAEMQAAVRKLPDDLRAIGREAAAEFTDRFDELARSVDDKGTQLVDTLATKYTEALKSVDDEIAAEKEKNKGLVAKAVAAVKGVIDTILELKRLLLGVLAKAAQAVLLILKDPIGFLRNLVSAVGAGLRLFLRNIGRHLQQGILSWLLGKTAEAGIELPSKFDTQGVLKMLASLLRLTWPSIRARITRKVPEPAVAAAETAVPLLAEVRKRGVAGMWADLRTRVGDLRKELLDKVIAYVTPTIVVAGIMWVISLLNPASAFVRAVKLIIDIVRFVVTQARQIIEFVNAVLDAVIAIARGGSGGVPALVERALARSIPVLLGVLAAILGVGGIAGRVRQIVQAMSKPVERAVDWVIDKIVGLVKKLWAKLKTAFDKKKPKRGPKRRPERRRPGTPRGPGARRPDRRKPRRPGRKPDRKGKRPDKRSAEAKKRTLDAAVRDATRLLNEESATVKTVRRGLPSIKRRYGLTRIRLKQVAEGRYLIQVTVNPQEETPAATLSEKEFPYKLSRAEGPVEVVGHGPAITQFHEVRPDFQGDDPFIGFVVNMAAIPSEIKEKSQVAARYLRAAWHVDGGRGMAEDLAAARTAVVIGVNTFESLKPEKNKAELAAAVQRVQVPAKLVMAAFGFVWTPTWVRTEKGKSQGPVSLAEVRAKYRDLRDGKEKLAEENEKDLREKGALPYGVFRQEVIGSTYTDKAVDILRKANKQVHIIGQDADTGVATTEGMGVLAAYTQVLSGLREHPLLTIGGYTFKNFDWHQDTDPRTVQLTTLSNEVDRAIRQAIAQLYTEMLYPTEPNMLIKAWDEEGSKGIFQDARTRALLKAQGELYPIGGAEGRKLKIKLMEIFGDGFSILYAPLASTTTSPAEHQKTRKLTTFWQDVARAETGEDLDRAKLSQEEIARRSHRAYVLVLQSQSMSSATRLAFEFIQSTPRPQGMSRRAWEELRTNLQDSVFVHVEEVIKLMAEDPRRTVNSVVIRQRIKQLNQKAEKLTKLAQDDGRPQAEPIIELARRLTRRIISALTADALKDVWGELSPLLTRSVEEARQAGKGQE</sequence>
<organism evidence="4 5">
    <name type="scientific">Sphaerisporangium siamense</name>
    <dbReference type="NCBI Taxonomy" id="795645"/>
    <lineage>
        <taxon>Bacteria</taxon>
        <taxon>Bacillati</taxon>
        <taxon>Actinomycetota</taxon>
        <taxon>Actinomycetes</taxon>
        <taxon>Streptosporangiales</taxon>
        <taxon>Streptosporangiaceae</taxon>
        <taxon>Sphaerisporangium</taxon>
    </lineage>
</organism>
<dbReference type="PANTHER" id="PTHR48125">
    <property type="entry name" value="LP07818P1"/>
    <property type="match status" value="1"/>
</dbReference>
<feature type="compositionally biased region" description="Basic residues" evidence="2">
    <location>
        <begin position="885"/>
        <end position="901"/>
    </location>
</feature>
<gene>
    <name evidence="4" type="ORF">BJ982_004003</name>
</gene>
<feature type="region of interest" description="Disordered" evidence="2">
    <location>
        <begin position="363"/>
        <end position="387"/>
    </location>
</feature>
<keyword evidence="5" id="KW-1185">Reference proteome</keyword>
<feature type="region of interest" description="Disordered" evidence="2">
    <location>
        <begin position="882"/>
        <end position="943"/>
    </location>
</feature>
<comment type="caution">
    <text evidence="4">The sequence shown here is derived from an EMBL/GenBank/DDBJ whole genome shotgun (WGS) entry which is preliminary data.</text>
</comment>
<reference evidence="4 5" key="1">
    <citation type="submission" date="2020-08" db="EMBL/GenBank/DDBJ databases">
        <title>Sequencing the genomes of 1000 actinobacteria strains.</title>
        <authorList>
            <person name="Klenk H.-P."/>
        </authorList>
    </citation>
    <scope>NUCLEOTIDE SEQUENCE [LARGE SCALE GENOMIC DNA]</scope>
    <source>
        <strain evidence="4 5">DSM 45784</strain>
    </source>
</reference>
<evidence type="ECO:0000313" key="4">
    <source>
        <dbReference type="EMBL" id="MBB4702459.1"/>
    </source>
</evidence>
<name>A0A7W7GBI2_9ACTN</name>
<keyword evidence="1" id="KW-0175">Coiled coil</keyword>
<evidence type="ECO:0000313" key="5">
    <source>
        <dbReference type="Proteomes" id="UP000542210"/>
    </source>
</evidence>
<feature type="transmembrane region" description="Helical" evidence="3">
    <location>
        <begin position="744"/>
        <end position="765"/>
    </location>
</feature>
<feature type="region of interest" description="Disordered" evidence="2">
    <location>
        <begin position="94"/>
        <end position="177"/>
    </location>
</feature>
<accession>A0A7W7GBI2</accession>
<dbReference type="PANTHER" id="PTHR48125:SF10">
    <property type="entry name" value="OS12G0136300 PROTEIN"/>
    <property type="match status" value="1"/>
</dbReference>
<evidence type="ECO:0000256" key="1">
    <source>
        <dbReference type="SAM" id="Coils"/>
    </source>
</evidence>
<feature type="region of interest" description="Disordered" evidence="2">
    <location>
        <begin position="222"/>
        <end position="340"/>
    </location>
</feature>